<dbReference type="NCBIfam" id="TIGR03383">
    <property type="entry name" value="urate_oxi"/>
    <property type="match status" value="1"/>
</dbReference>
<accession>A0A7J5BR50</accession>
<feature type="active site" description="Charge relay system" evidence="6">
    <location>
        <position position="261"/>
    </location>
</feature>
<comment type="similarity">
    <text evidence="2 5 8">Belongs to the uricase family.</text>
</comment>
<feature type="binding site" evidence="7">
    <location>
        <position position="71"/>
    </location>
    <ligand>
        <name>urate</name>
        <dbReference type="ChEBI" id="CHEBI:17775"/>
    </ligand>
</feature>
<dbReference type="SUPFAM" id="SSF55620">
    <property type="entry name" value="Tetrahydrobiopterin biosynthesis enzymes-like"/>
    <property type="match status" value="2"/>
</dbReference>
<reference evidence="9 10" key="1">
    <citation type="submission" date="2019-09" db="EMBL/GenBank/DDBJ databases">
        <title>Phylogeny of genus Pseudoclavibacter and closely related genus.</title>
        <authorList>
            <person name="Li Y."/>
        </authorList>
    </citation>
    <scope>NUCLEOTIDE SEQUENCE [LARGE SCALE GENOMIC DNA]</scope>
    <source>
        <strain evidence="9 10">DSM 23821</strain>
    </source>
</reference>
<name>A0A7J5BR50_9MICO</name>
<evidence type="ECO:0000256" key="8">
    <source>
        <dbReference type="RuleBase" id="RU004455"/>
    </source>
</evidence>
<dbReference type="GO" id="GO:0004846">
    <property type="term" value="F:urate oxidase activity"/>
    <property type="evidence" value="ECO:0007669"/>
    <property type="project" value="UniProtKB-EC"/>
</dbReference>
<comment type="caution">
    <text evidence="9">The sequence shown here is derived from an EMBL/GenBank/DDBJ whole genome shotgun (WGS) entry which is preliminary data.</text>
</comment>
<dbReference type="PIRSF" id="PIRSF000241">
    <property type="entry name" value="Urate_oxidase"/>
    <property type="match status" value="1"/>
</dbReference>
<dbReference type="InterPro" id="IPR002042">
    <property type="entry name" value="Uricase"/>
</dbReference>
<dbReference type="PROSITE" id="PS00366">
    <property type="entry name" value="URICASE"/>
    <property type="match status" value="1"/>
</dbReference>
<feature type="binding site" evidence="7">
    <location>
        <position position="190"/>
    </location>
    <ligand>
        <name>urate</name>
        <dbReference type="ChEBI" id="CHEBI:17775"/>
    </ligand>
</feature>
<evidence type="ECO:0000256" key="5">
    <source>
        <dbReference type="PIRNR" id="PIRNR000241"/>
    </source>
</evidence>
<comment type="pathway">
    <text evidence="1 5">Purine metabolism; urate degradation; (S)-allantoin from urate: step 1/3.</text>
</comment>
<proteinExistence type="inferred from homology"/>
<dbReference type="OrthoDB" id="9809009at2"/>
<dbReference type="InterPro" id="IPR019842">
    <property type="entry name" value="Uricase_CS"/>
</dbReference>
<dbReference type="Gene3D" id="3.10.270.10">
    <property type="entry name" value="Urate Oxidase"/>
    <property type="match status" value="1"/>
</dbReference>
<feature type="binding site" evidence="7">
    <location>
        <position position="233"/>
    </location>
    <ligand>
        <name>urate</name>
        <dbReference type="ChEBI" id="CHEBI:17775"/>
    </ligand>
</feature>
<feature type="binding site" evidence="7">
    <location>
        <position position="259"/>
    </location>
    <ligand>
        <name>urate</name>
        <dbReference type="ChEBI" id="CHEBI:17775"/>
    </ligand>
</feature>
<sequence>MTNADTSSAVTVENNVVLGDNQYGKAEVHLVRVTRDSDRHEIEDLTVVSQLHGDFDAVYYEGDNAHCVPTDTQKNTVFAFAKDGVGSPEAFLIRLGRHFVDDFEWVTGGRWAARQVTWDRIPVQGEGHDHAFFRGGTGAETRTAVVKIVDETTTHVISGLEDLAVLKTTESGFVGYPVDRYTTLPETTDRILATNVTARWLYNSTDIDFNAVFDSVRTILLETFTNHYSKALQETQYLMGKAVLEAHPEIDEIKFSMPNLHHFVVDLSPYGLENPNEVFYAAHSPYGLIEGTLRREGLGDTSAIWQGVPAFV</sequence>
<dbReference type="EMBL" id="WBJZ01000011">
    <property type="protein sequence ID" value="KAB1656745.1"/>
    <property type="molecule type" value="Genomic_DNA"/>
</dbReference>
<feature type="binding site" evidence="7">
    <location>
        <position position="233"/>
    </location>
    <ligand>
        <name>5-hydroxyisourate</name>
        <dbReference type="ChEBI" id="CHEBI:18072"/>
    </ligand>
</feature>
<keyword evidence="4 5" id="KW-0560">Oxidoreductase</keyword>
<evidence type="ECO:0000256" key="6">
    <source>
        <dbReference type="PIRSR" id="PIRSR000241-1"/>
    </source>
</evidence>
<keyword evidence="3 5" id="KW-0659">Purine metabolism</keyword>
<evidence type="ECO:0000256" key="3">
    <source>
        <dbReference type="ARBA" id="ARBA00022631"/>
    </source>
</evidence>
<evidence type="ECO:0000256" key="2">
    <source>
        <dbReference type="ARBA" id="ARBA00009760"/>
    </source>
</evidence>
<feature type="binding site" evidence="7">
    <location>
        <position position="70"/>
    </location>
    <ligand>
        <name>5-hydroxyisourate</name>
        <dbReference type="ChEBI" id="CHEBI:18072"/>
    </ligand>
</feature>
<dbReference type="GO" id="GO:0019628">
    <property type="term" value="P:urate catabolic process"/>
    <property type="evidence" value="ECO:0007669"/>
    <property type="project" value="UniProtKB-UniPathway"/>
</dbReference>
<dbReference type="PRINTS" id="PR00093">
    <property type="entry name" value="URICASE"/>
</dbReference>
<gene>
    <name evidence="9" type="primary">pucL</name>
    <name evidence="9" type="ORF">F8O01_10215</name>
</gene>
<feature type="active site" description="Charge relay system" evidence="6">
    <location>
        <position position="25"/>
    </location>
</feature>
<feature type="binding site" evidence="7">
    <location>
        <position position="70"/>
    </location>
    <ligand>
        <name>O2</name>
        <dbReference type="ChEBI" id="CHEBI:15379"/>
    </ligand>
</feature>
<feature type="binding site" evidence="7">
    <location>
        <position position="173"/>
    </location>
    <ligand>
        <name>5-hydroxyisourate</name>
        <dbReference type="ChEBI" id="CHEBI:18072"/>
    </ligand>
</feature>
<feature type="binding site" evidence="7">
    <location>
        <position position="190"/>
    </location>
    <ligand>
        <name>5-hydroxyisourate</name>
        <dbReference type="ChEBI" id="CHEBI:18072"/>
    </ligand>
</feature>
<feature type="binding site" evidence="7">
    <location>
        <position position="173"/>
    </location>
    <ligand>
        <name>urate</name>
        <dbReference type="ChEBI" id="CHEBI:17775"/>
    </ligand>
</feature>
<dbReference type="EC" id="1.7.3.3" evidence="5 8"/>
<dbReference type="GO" id="GO:0006144">
    <property type="term" value="P:purine nucleobase metabolic process"/>
    <property type="evidence" value="ECO:0007669"/>
    <property type="project" value="UniProtKB-KW"/>
</dbReference>
<dbReference type="AlphaFoldDB" id="A0A7J5BR50"/>
<comment type="function">
    <text evidence="5 8">Catalyzes the oxidation of uric acid to 5-hydroxyisourate, which is further processed to form (S)-allantoin.</text>
</comment>
<organism evidence="9 10">
    <name type="scientific">Pseudoclavibacter chungangensis</name>
    <dbReference type="NCBI Taxonomy" id="587635"/>
    <lineage>
        <taxon>Bacteria</taxon>
        <taxon>Bacillati</taxon>
        <taxon>Actinomycetota</taxon>
        <taxon>Actinomycetes</taxon>
        <taxon>Micrococcales</taxon>
        <taxon>Microbacteriaceae</taxon>
        <taxon>Pseudoclavibacter</taxon>
    </lineage>
</organism>
<feature type="binding site" evidence="7">
    <location>
        <position position="259"/>
    </location>
    <ligand>
        <name>O2</name>
        <dbReference type="ChEBI" id="CHEBI:15379"/>
    </ligand>
</feature>
<feature type="binding site" evidence="7">
    <location>
        <position position="70"/>
    </location>
    <ligand>
        <name>urate</name>
        <dbReference type="ChEBI" id="CHEBI:17775"/>
    </ligand>
</feature>
<evidence type="ECO:0000256" key="4">
    <source>
        <dbReference type="ARBA" id="ARBA00023002"/>
    </source>
</evidence>
<comment type="catalytic activity">
    <reaction evidence="5 8">
        <text>urate + O2 + H2O = 5-hydroxyisourate + H2O2</text>
        <dbReference type="Rhea" id="RHEA:21368"/>
        <dbReference type="ChEBI" id="CHEBI:15377"/>
        <dbReference type="ChEBI" id="CHEBI:15379"/>
        <dbReference type="ChEBI" id="CHEBI:16240"/>
        <dbReference type="ChEBI" id="CHEBI:17775"/>
        <dbReference type="ChEBI" id="CHEBI:18072"/>
        <dbReference type="EC" id="1.7.3.3"/>
    </reaction>
</comment>
<feature type="binding site" evidence="7">
    <location>
        <position position="71"/>
    </location>
    <ligand>
        <name>5-hydroxyisourate</name>
        <dbReference type="ChEBI" id="CHEBI:18072"/>
    </ligand>
</feature>
<evidence type="ECO:0000313" key="10">
    <source>
        <dbReference type="Proteomes" id="UP000467240"/>
    </source>
</evidence>
<protein>
    <recommendedName>
        <fullName evidence="5 8">Uricase</fullName>
        <ecNumber evidence="5 8">1.7.3.3</ecNumber>
    </recommendedName>
    <alternativeName>
        <fullName evidence="5">Urate oxidase</fullName>
    </alternativeName>
</protein>
<feature type="active site" description="Charge relay system" evidence="6">
    <location>
        <position position="70"/>
    </location>
</feature>
<dbReference type="Proteomes" id="UP000467240">
    <property type="component" value="Unassembled WGS sequence"/>
</dbReference>
<evidence type="ECO:0000256" key="1">
    <source>
        <dbReference type="ARBA" id="ARBA00004831"/>
    </source>
</evidence>
<dbReference type="Pfam" id="PF01014">
    <property type="entry name" value="Uricase"/>
    <property type="match status" value="2"/>
</dbReference>
<dbReference type="RefSeq" id="WP_158040758.1">
    <property type="nucleotide sequence ID" value="NZ_JACCFV010000001.1"/>
</dbReference>
<keyword evidence="10" id="KW-1185">Reference proteome</keyword>
<feature type="binding site" evidence="7">
    <location>
        <position position="259"/>
    </location>
    <ligand>
        <name>5-hydroxyisourate</name>
        <dbReference type="ChEBI" id="CHEBI:18072"/>
    </ligand>
</feature>
<dbReference type="UniPathway" id="UPA00394">
    <property type="reaction ID" value="UER00650"/>
</dbReference>
<evidence type="ECO:0000313" key="9">
    <source>
        <dbReference type="EMBL" id="KAB1656745.1"/>
    </source>
</evidence>
<dbReference type="PANTHER" id="PTHR42874">
    <property type="entry name" value="URICASE"/>
    <property type="match status" value="1"/>
</dbReference>
<dbReference type="PANTHER" id="PTHR42874:SF1">
    <property type="entry name" value="URICASE"/>
    <property type="match status" value="1"/>
</dbReference>
<evidence type="ECO:0000256" key="7">
    <source>
        <dbReference type="PIRSR" id="PIRSR000241-2"/>
    </source>
</evidence>